<evidence type="ECO:0000313" key="1">
    <source>
        <dbReference type="EMBL" id="GEL20560.1"/>
    </source>
</evidence>
<dbReference type="EMBL" id="BJVI01000077">
    <property type="protein sequence ID" value="GEL20560.1"/>
    <property type="molecule type" value="Genomic_DNA"/>
</dbReference>
<dbReference type="InterPro" id="IPR014710">
    <property type="entry name" value="RmlC-like_jellyroll"/>
</dbReference>
<dbReference type="AlphaFoldDB" id="A0A511D6Y9"/>
<accession>A0A511D6Y9</accession>
<dbReference type="RefSeq" id="WP_147201285.1">
    <property type="nucleotide sequence ID" value="NZ_AUII01000048.1"/>
</dbReference>
<dbReference type="SUPFAM" id="SSF51182">
    <property type="entry name" value="RmlC-like cupins"/>
    <property type="match status" value="2"/>
</dbReference>
<name>A0A511D6Y9_9PSEU</name>
<protein>
    <recommendedName>
        <fullName evidence="3">ChrR-like cupin domain-containing protein</fullName>
    </recommendedName>
</protein>
<gene>
    <name evidence="1" type="ORF">PA7_43970</name>
</gene>
<dbReference type="STRING" id="1123024.GCA_000423625_04859"/>
<evidence type="ECO:0008006" key="3">
    <source>
        <dbReference type="Google" id="ProtNLM"/>
    </source>
</evidence>
<sequence length="290" mass="31919">MRTVMVHDVEGGSFATHRGEGISFQRLLKGEEGAPDNFELSLVQIDERYRTPRHHHNFDQIHYVLEGAHQYTRDATMPAGTVTYLPEGTYYGPQVGQGGVVLGVQMGGSAGSGFMSYDQLAAGNKALSERGRFENGIFRWVDDEGRHRNQDGYEAIWEHVNGKPVDYPKPRYDQPISMWPDSFSWVPAESEPGVAHKHIATFGEGRTTVGLTRIEAGATHRVPERPGALLHFVVNGSVRCVETTYGSYTAIRIDAGESVTYLATADTELFTIGLPVFVSADVATGRTEES</sequence>
<evidence type="ECO:0000313" key="2">
    <source>
        <dbReference type="Proteomes" id="UP000321328"/>
    </source>
</evidence>
<comment type="caution">
    <text evidence="1">The sequence shown here is derived from an EMBL/GenBank/DDBJ whole genome shotgun (WGS) entry which is preliminary data.</text>
</comment>
<dbReference type="Proteomes" id="UP000321328">
    <property type="component" value="Unassembled WGS sequence"/>
</dbReference>
<keyword evidence="2" id="KW-1185">Reference proteome</keyword>
<dbReference type="Gene3D" id="2.60.120.10">
    <property type="entry name" value="Jelly Rolls"/>
    <property type="match status" value="2"/>
</dbReference>
<organism evidence="1 2">
    <name type="scientific">Pseudonocardia asaccharolytica DSM 44247 = NBRC 16224</name>
    <dbReference type="NCBI Taxonomy" id="1123024"/>
    <lineage>
        <taxon>Bacteria</taxon>
        <taxon>Bacillati</taxon>
        <taxon>Actinomycetota</taxon>
        <taxon>Actinomycetes</taxon>
        <taxon>Pseudonocardiales</taxon>
        <taxon>Pseudonocardiaceae</taxon>
        <taxon>Pseudonocardia</taxon>
    </lineage>
</organism>
<dbReference type="InterPro" id="IPR011051">
    <property type="entry name" value="RmlC_Cupin_sf"/>
</dbReference>
<reference evidence="1 2" key="1">
    <citation type="submission" date="2019-07" db="EMBL/GenBank/DDBJ databases">
        <title>Whole genome shotgun sequence of Pseudonocardia asaccharolytica NBRC 16224.</title>
        <authorList>
            <person name="Hosoyama A."/>
            <person name="Uohara A."/>
            <person name="Ohji S."/>
            <person name="Ichikawa N."/>
        </authorList>
    </citation>
    <scope>NUCLEOTIDE SEQUENCE [LARGE SCALE GENOMIC DNA]</scope>
    <source>
        <strain evidence="1 2">NBRC 16224</strain>
    </source>
</reference>
<proteinExistence type="predicted"/>
<dbReference type="OrthoDB" id="7376579at2"/>